<dbReference type="OrthoDB" id="5241668at2"/>
<evidence type="ECO:0000313" key="5">
    <source>
        <dbReference type="Proteomes" id="UP000244729"/>
    </source>
</evidence>
<feature type="region of interest" description="Disordered" evidence="1">
    <location>
        <begin position="418"/>
        <end position="456"/>
    </location>
</feature>
<organism evidence="4 5">
    <name type="scientific">Agromyces badenianii</name>
    <dbReference type="NCBI Taxonomy" id="2080742"/>
    <lineage>
        <taxon>Bacteria</taxon>
        <taxon>Bacillati</taxon>
        <taxon>Actinomycetota</taxon>
        <taxon>Actinomycetes</taxon>
        <taxon>Micrococcales</taxon>
        <taxon>Microbacteriaceae</taxon>
        <taxon>Agromyces</taxon>
    </lineage>
</organism>
<dbReference type="AlphaFoldDB" id="A0A2S0WX10"/>
<feature type="compositionally biased region" description="Basic and acidic residues" evidence="1">
    <location>
        <begin position="442"/>
        <end position="456"/>
    </location>
</feature>
<feature type="transmembrane region" description="Helical" evidence="2">
    <location>
        <begin position="289"/>
        <end position="307"/>
    </location>
</feature>
<dbReference type="RefSeq" id="WP_108595683.1">
    <property type="nucleotide sequence ID" value="NZ_CP028913.1"/>
</dbReference>
<dbReference type="Proteomes" id="UP000244729">
    <property type="component" value="Chromosome"/>
</dbReference>
<keyword evidence="5" id="KW-1185">Reference proteome</keyword>
<evidence type="ECO:0000256" key="1">
    <source>
        <dbReference type="SAM" id="MobiDB-lite"/>
    </source>
</evidence>
<accession>A0A2S0WX10</accession>
<gene>
    <name evidence="4" type="ORF">DCE93_09575</name>
</gene>
<evidence type="ECO:0000313" key="4">
    <source>
        <dbReference type="EMBL" id="AWB95876.1"/>
    </source>
</evidence>
<dbReference type="Pfam" id="PF14258">
    <property type="entry name" value="DUF4350"/>
    <property type="match status" value="1"/>
</dbReference>
<keyword evidence="2" id="KW-0472">Membrane</keyword>
<proteinExistence type="predicted"/>
<keyword evidence="2" id="KW-0812">Transmembrane</keyword>
<evidence type="ECO:0000259" key="3">
    <source>
        <dbReference type="Pfam" id="PF14258"/>
    </source>
</evidence>
<name>A0A2S0WX10_9MICO</name>
<feature type="compositionally biased region" description="Low complexity" evidence="1">
    <location>
        <begin position="1"/>
        <end position="16"/>
    </location>
</feature>
<sequence length="456" mass="46825">MRAPTLDDTAPAGATPAGPPSPEPAGDDSVGRSAPAVTPTVRAFVRRRRAWIVIAAVLVLGALLVIAIQGGGRQPGAPLAADNPAPAGAKALVEVLRAHGVTVTEARAFDPAIEAAERGATVLVYDEHGILDRRRLTEMAAAADRLVVVEPGFAALESLAPGVRLAGAASGPIEGADCDLGPAERAAALSDGQRLLTIDDDAADAGWRGCFRDAEFGFALATGQGPGGGDLTIVGATTVFANESIAEAGNAALAIGLAGASDDLVWYLPGPGDADAADAPTIGELTPGWVSPVMVMAIVVVVVAGIWRGRRFGPLVVENLPVHVPAGETSEGRARLYARAASRTHALDQLRVGAIRRIARALRLPRSADVDQVTDAAARATGRDEASVRRLLLDAEPTADRGLVDLAGELTLLEAEVQRTLDPRTTAPGSRARAPGATDSAATEHPDRDDHAGRRP</sequence>
<feature type="domain" description="DUF4350" evidence="3">
    <location>
        <begin position="82"/>
        <end position="257"/>
    </location>
</feature>
<evidence type="ECO:0000256" key="2">
    <source>
        <dbReference type="SAM" id="Phobius"/>
    </source>
</evidence>
<dbReference type="EMBL" id="CP028913">
    <property type="protein sequence ID" value="AWB95876.1"/>
    <property type="molecule type" value="Genomic_DNA"/>
</dbReference>
<feature type="region of interest" description="Disordered" evidence="1">
    <location>
        <begin position="1"/>
        <end position="34"/>
    </location>
</feature>
<dbReference type="KEGG" id="agm:DCE93_09575"/>
<protein>
    <submittedName>
        <fullName evidence="4">DUF4350 domain-containing protein</fullName>
    </submittedName>
</protein>
<reference evidence="4 5" key="1">
    <citation type="submission" date="2018-04" db="EMBL/GenBank/DDBJ databases">
        <authorList>
            <person name="Li J."/>
        </authorList>
    </citation>
    <scope>NUCLEOTIDE SEQUENCE [LARGE SCALE GENOMIC DNA]</scope>
    <source>
        <strain evidence="5">30A</strain>
    </source>
</reference>
<keyword evidence="2" id="KW-1133">Transmembrane helix</keyword>
<dbReference type="InterPro" id="IPR025646">
    <property type="entry name" value="DUF4350"/>
</dbReference>
<feature type="transmembrane region" description="Helical" evidence="2">
    <location>
        <begin position="50"/>
        <end position="68"/>
    </location>
</feature>